<evidence type="ECO:0000256" key="1">
    <source>
        <dbReference type="SAM" id="MobiDB-lite"/>
    </source>
</evidence>
<dbReference type="PANTHER" id="PTHR35467:SF2">
    <property type="entry name" value="PROTEIN NEOXANTHIN-DEFICIENT 1"/>
    <property type="match status" value="1"/>
</dbReference>
<evidence type="ECO:0000313" key="2">
    <source>
        <dbReference type="EMBL" id="CCO19562.1"/>
    </source>
</evidence>
<feature type="compositionally biased region" description="Low complexity" evidence="1">
    <location>
        <begin position="153"/>
        <end position="166"/>
    </location>
</feature>
<dbReference type="OrthoDB" id="9970474at2759"/>
<dbReference type="AlphaFoldDB" id="K8EMW3"/>
<dbReference type="RefSeq" id="XP_007509105.1">
    <property type="nucleotide sequence ID" value="XM_007509043.1"/>
</dbReference>
<dbReference type="Proteomes" id="UP000198341">
    <property type="component" value="Chromosome 14"/>
</dbReference>
<dbReference type="EMBL" id="FO082265">
    <property type="protein sequence ID" value="CCO19562.1"/>
    <property type="molecule type" value="Genomic_DNA"/>
</dbReference>
<sequence>MGKRGKGGYDADKNGPWIFKGKALYQLHLVKVSEAIKSVPSDLQLVSLFGYTLGGVYLARYSESPCGAFDELVVLGGLVWNKPLSCAWASRVYVNNEAARKHGVKTCGLPSRRADFNSAVVVGNDDGNGGEKKKKQLRSLATILLPGFGSLQTTGTMNRNSNTNSSRTHHPWWRREEDEEQYHNQQQHHNHHHHSHVVDVSESKNSKCCTMRLPMAPKKIVSPRIKMFLPSFSGRTKTCPELMKYSLEMNANVRVSKPIEMMDDDDNDENVAKKGKTNDVLNGVFKGKPVVCIAFENMHMSVGKPMKFDLV</sequence>
<name>K8EMW3_9CHLO</name>
<gene>
    <name evidence="2" type="ordered locus">Bathy14g01010</name>
</gene>
<evidence type="ECO:0000313" key="3">
    <source>
        <dbReference type="Proteomes" id="UP000198341"/>
    </source>
</evidence>
<dbReference type="KEGG" id="bpg:Bathy14g01010"/>
<dbReference type="GeneID" id="19011690"/>
<dbReference type="InterPro" id="IPR023375">
    <property type="entry name" value="ADC_dom_sf"/>
</dbReference>
<feature type="region of interest" description="Disordered" evidence="1">
    <location>
        <begin position="152"/>
        <end position="171"/>
    </location>
</feature>
<dbReference type="eggNOG" id="ENOG502QU37">
    <property type="taxonomic scope" value="Eukaryota"/>
</dbReference>
<dbReference type="SUPFAM" id="SSF160104">
    <property type="entry name" value="Acetoacetate decarboxylase-like"/>
    <property type="match status" value="1"/>
</dbReference>
<organism evidence="2 3">
    <name type="scientific">Bathycoccus prasinos</name>
    <dbReference type="NCBI Taxonomy" id="41875"/>
    <lineage>
        <taxon>Eukaryota</taxon>
        <taxon>Viridiplantae</taxon>
        <taxon>Chlorophyta</taxon>
        <taxon>Mamiellophyceae</taxon>
        <taxon>Mamiellales</taxon>
        <taxon>Bathycoccaceae</taxon>
        <taxon>Bathycoccus</taxon>
    </lineage>
</organism>
<dbReference type="InterPro" id="IPR039343">
    <property type="entry name" value="NDX1-like"/>
</dbReference>
<dbReference type="STRING" id="41875.K8EMW3"/>
<keyword evidence="3" id="KW-1185">Reference proteome</keyword>
<proteinExistence type="predicted"/>
<dbReference type="PANTHER" id="PTHR35467">
    <property type="match status" value="1"/>
</dbReference>
<reference evidence="2 3" key="1">
    <citation type="submission" date="2011-10" db="EMBL/GenBank/DDBJ databases">
        <authorList>
            <person name="Genoscope - CEA"/>
        </authorList>
    </citation>
    <scope>NUCLEOTIDE SEQUENCE [LARGE SCALE GENOMIC DNA]</scope>
    <source>
        <strain evidence="2 3">RCC 1105</strain>
    </source>
</reference>
<accession>K8EMW3</accession>
<protein>
    <submittedName>
        <fullName evidence="2">Uncharacterized protein</fullName>
    </submittedName>
</protein>